<dbReference type="Proteomes" id="UP001519294">
    <property type="component" value="Unassembled WGS sequence"/>
</dbReference>
<proteinExistence type="predicted"/>
<dbReference type="SUPFAM" id="SSF89155">
    <property type="entry name" value="TorD-like"/>
    <property type="match status" value="1"/>
</dbReference>
<dbReference type="InterPro" id="IPR036411">
    <property type="entry name" value="TorD-like_sf"/>
</dbReference>
<evidence type="ECO:0000313" key="2">
    <source>
        <dbReference type="EMBL" id="MBP2258530.1"/>
    </source>
</evidence>
<keyword evidence="3" id="KW-1185">Reference proteome</keyword>
<organism evidence="2 3">
    <name type="scientific">Virgibacillus alimentarius</name>
    <dbReference type="NCBI Taxonomy" id="698769"/>
    <lineage>
        <taxon>Bacteria</taxon>
        <taxon>Bacillati</taxon>
        <taxon>Bacillota</taxon>
        <taxon>Bacilli</taxon>
        <taxon>Bacillales</taxon>
        <taxon>Bacillaceae</taxon>
        <taxon>Virgibacillus</taxon>
    </lineage>
</organism>
<dbReference type="NCBIfam" id="TIGR00684">
    <property type="entry name" value="narJ"/>
    <property type="match status" value="1"/>
</dbReference>
<name>A0ABS4SBY8_9BACI</name>
<protein>
    <submittedName>
        <fullName evidence="2">Nitrate reductase delta subunit</fullName>
    </submittedName>
</protein>
<dbReference type="EMBL" id="JAGIKX010000028">
    <property type="protein sequence ID" value="MBP2258530.1"/>
    <property type="molecule type" value="Genomic_DNA"/>
</dbReference>
<dbReference type="PANTHER" id="PTHR43680:SF2">
    <property type="entry name" value="NITRATE REDUCTASE MOLYBDENUM COFACTOR ASSEMBLY CHAPERONE NARJ"/>
    <property type="match status" value="1"/>
</dbReference>
<evidence type="ECO:0000313" key="3">
    <source>
        <dbReference type="Proteomes" id="UP001519294"/>
    </source>
</evidence>
<dbReference type="PANTHER" id="PTHR43680">
    <property type="entry name" value="NITRATE REDUCTASE MOLYBDENUM COFACTOR ASSEMBLY CHAPERONE"/>
    <property type="match status" value="1"/>
</dbReference>
<reference evidence="2 3" key="1">
    <citation type="submission" date="2021-03" db="EMBL/GenBank/DDBJ databases">
        <title>Genomic Encyclopedia of Type Strains, Phase IV (KMG-IV): sequencing the most valuable type-strain genomes for metagenomic binning, comparative biology and taxonomic classification.</title>
        <authorList>
            <person name="Goeker M."/>
        </authorList>
    </citation>
    <scope>NUCLEOTIDE SEQUENCE [LARGE SCALE GENOMIC DNA]</scope>
    <source>
        <strain evidence="2 3">DSM 25790</strain>
    </source>
</reference>
<dbReference type="Pfam" id="PF02613">
    <property type="entry name" value="Nitrate_red_del"/>
    <property type="match status" value="1"/>
</dbReference>
<comment type="caution">
    <text evidence="2">The sequence shown here is derived from an EMBL/GenBank/DDBJ whole genome shotgun (WGS) entry which is preliminary data.</text>
</comment>
<gene>
    <name evidence="2" type="ORF">J2Z81_002513</name>
</gene>
<dbReference type="RefSeq" id="WP_029268046.1">
    <property type="nucleotide sequence ID" value="NZ_JAGIKX010000028.1"/>
</dbReference>
<keyword evidence="1" id="KW-0534">Nitrate assimilation</keyword>
<accession>A0ABS4SBY8</accession>
<sequence length="200" mass="23456">MEEQERTLLVIVSHLLSYPQDSYMNERSDLMDLIIENIDSEVIIEELHQVFDLLNRLSLQEMRETYVSTFDLKSKLGLYLTAHELGDSRKRGAALIKLQKMINQAGFERMDGELADYMPMLFEFLAVSPENSHHERLQRRLAVAVQRMLNNIPDGNPYTPILTILMRYVFPAPTDEEIEKLEFEREEADLEELPYPIMYE</sequence>
<evidence type="ECO:0000256" key="1">
    <source>
        <dbReference type="ARBA" id="ARBA00023063"/>
    </source>
</evidence>
<dbReference type="InterPro" id="IPR020945">
    <property type="entry name" value="DMSO/NO3_reduct_chaperone"/>
</dbReference>
<dbReference type="InterPro" id="IPR003765">
    <property type="entry name" value="NO3_reductase_chaperone_NarJ"/>
</dbReference>